<dbReference type="Gene3D" id="3.40.50.300">
    <property type="entry name" value="P-loop containing nucleotide triphosphate hydrolases"/>
    <property type="match status" value="1"/>
</dbReference>
<dbReference type="Pfam" id="PF00437">
    <property type="entry name" value="T2SSE"/>
    <property type="match status" value="1"/>
</dbReference>
<feature type="domain" description="Bacterial type II secretion system protein E" evidence="2">
    <location>
        <begin position="193"/>
        <end position="207"/>
    </location>
</feature>
<protein>
    <submittedName>
        <fullName evidence="3">Type IV pili twitching motility protein PilT</fullName>
    </submittedName>
</protein>
<evidence type="ECO:0000313" key="3">
    <source>
        <dbReference type="EMBL" id="OGF14082.1"/>
    </source>
</evidence>
<dbReference type="InterPro" id="IPR027417">
    <property type="entry name" value="P-loop_NTPase"/>
</dbReference>
<dbReference type="InterPro" id="IPR003593">
    <property type="entry name" value="AAA+_ATPase"/>
</dbReference>
<comment type="similarity">
    <text evidence="1">Belongs to the GSP E family.</text>
</comment>
<evidence type="ECO:0000256" key="1">
    <source>
        <dbReference type="ARBA" id="ARBA00006611"/>
    </source>
</evidence>
<dbReference type="EMBL" id="MFFM01000009">
    <property type="protein sequence ID" value="OGF14082.1"/>
    <property type="molecule type" value="Genomic_DNA"/>
</dbReference>
<dbReference type="SUPFAM" id="SSF52540">
    <property type="entry name" value="P-loop containing nucleoside triphosphate hydrolases"/>
    <property type="match status" value="1"/>
</dbReference>
<dbReference type="Proteomes" id="UP000177230">
    <property type="component" value="Unassembled WGS sequence"/>
</dbReference>
<proteinExistence type="inferred from homology"/>
<gene>
    <name evidence="3" type="ORF">A2024_06005</name>
</gene>
<dbReference type="PROSITE" id="PS00662">
    <property type="entry name" value="T2SP_E"/>
    <property type="match status" value="1"/>
</dbReference>
<dbReference type="InterPro" id="IPR006321">
    <property type="entry name" value="PilT/PilU"/>
</dbReference>
<sequence length="354" mass="39064">MEIADLLKMMAEQGASDMQIKVGSPPLLRVNGDLSPCKMPSISPDDVKRFLMTIITPAQAQRFGQELELDFAYNLPGTGRFRVNLFQQRNSLGIVFRLIPEKIPTIDELGFPPIVKEVSLRPRGLVLITGPAGCGKSTTQAAMIDYRNAHDPCHIMTVEDPIEFVHSDKKAIVNQRELGRDTLTFADALKYVLRQDPDVILIGEMRDLETIALAITAAETGHLVLATLHTTDAVQTVDRIIDVFPMHQQEQIRMQVAVNFVAVISQILVKRADGKGRVAAFEVMTGSGAVRNLIREGKTYQLQSLIQTSIKQGMTTLNMSLANLCRKNIITLDEAMSKSGDPDNLQMVLKSLSA</sequence>
<dbReference type="AlphaFoldDB" id="A0A1F5RIB1"/>
<organism evidence="3 4">
    <name type="scientific">Candidatus Edwardsbacteria bacterium GWF2_54_11</name>
    <dbReference type="NCBI Taxonomy" id="1817851"/>
    <lineage>
        <taxon>Bacteria</taxon>
        <taxon>Candidatus Edwardsiibacteriota</taxon>
    </lineage>
</organism>
<dbReference type="CDD" id="cd01131">
    <property type="entry name" value="PilT"/>
    <property type="match status" value="1"/>
</dbReference>
<name>A0A1F5RIB1_9BACT</name>
<dbReference type="InterPro" id="IPR001482">
    <property type="entry name" value="T2SS/T4SS_dom"/>
</dbReference>
<dbReference type="SMART" id="SM00382">
    <property type="entry name" value="AAA"/>
    <property type="match status" value="1"/>
</dbReference>
<dbReference type="InterPro" id="IPR050921">
    <property type="entry name" value="T4SS_GSP_E_ATPase"/>
</dbReference>
<evidence type="ECO:0000259" key="2">
    <source>
        <dbReference type="PROSITE" id="PS00662"/>
    </source>
</evidence>
<dbReference type="PANTHER" id="PTHR30486">
    <property type="entry name" value="TWITCHING MOTILITY PROTEIN PILT"/>
    <property type="match status" value="1"/>
</dbReference>
<dbReference type="Gene3D" id="3.30.450.90">
    <property type="match status" value="1"/>
</dbReference>
<comment type="caution">
    <text evidence="3">The sequence shown here is derived from an EMBL/GenBank/DDBJ whole genome shotgun (WGS) entry which is preliminary data.</text>
</comment>
<dbReference type="GO" id="GO:0016887">
    <property type="term" value="F:ATP hydrolysis activity"/>
    <property type="evidence" value="ECO:0007669"/>
    <property type="project" value="InterPro"/>
</dbReference>
<evidence type="ECO:0000313" key="4">
    <source>
        <dbReference type="Proteomes" id="UP000177230"/>
    </source>
</evidence>
<dbReference type="NCBIfam" id="TIGR01420">
    <property type="entry name" value="pilT_fam"/>
    <property type="match status" value="1"/>
</dbReference>
<accession>A0A1F5RIB1</accession>
<reference evidence="3 4" key="1">
    <citation type="journal article" date="2016" name="Nat. Commun.">
        <title>Thousands of microbial genomes shed light on interconnected biogeochemical processes in an aquifer system.</title>
        <authorList>
            <person name="Anantharaman K."/>
            <person name="Brown C.T."/>
            <person name="Hug L.A."/>
            <person name="Sharon I."/>
            <person name="Castelle C.J."/>
            <person name="Probst A.J."/>
            <person name="Thomas B.C."/>
            <person name="Singh A."/>
            <person name="Wilkins M.J."/>
            <person name="Karaoz U."/>
            <person name="Brodie E.L."/>
            <person name="Williams K.H."/>
            <person name="Hubbard S.S."/>
            <person name="Banfield J.F."/>
        </authorList>
    </citation>
    <scope>NUCLEOTIDE SEQUENCE [LARGE SCALE GENOMIC DNA]</scope>
</reference>
<dbReference type="GO" id="GO:0005524">
    <property type="term" value="F:ATP binding"/>
    <property type="evidence" value="ECO:0007669"/>
    <property type="project" value="InterPro"/>
</dbReference>